<keyword evidence="20" id="KW-0464">Manganese</keyword>
<dbReference type="SMART" id="SM00220">
    <property type="entry name" value="S_TKc"/>
    <property type="match status" value="1"/>
</dbReference>
<evidence type="ECO:0000256" key="11">
    <source>
        <dbReference type="ARBA" id="ARBA00022842"/>
    </source>
</evidence>
<feature type="domain" description="GS" evidence="22">
    <location>
        <begin position="130"/>
        <end position="159"/>
    </location>
</feature>
<feature type="non-terminal residue" evidence="23">
    <location>
        <position position="1"/>
    </location>
</feature>
<protein>
    <recommendedName>
        <fullName evidence="20">Serine/threonine-protein kinase receptor</fullName>
        <ecNumber evidence="20">2.7.11.30</ecNumber>
    </recommendedName>
</protein>
<evidence type="ECO:0000256" key="18">
    <source>
        <dbReference type="PROSITE-ProRule" id="PRU10141"/>
    </source>
</evidence>
<dbReference type="STRING" id="225164.V3Z204"/>
<dbReference type="Pfam" id="PF07714">
    <property type="entry name" value="PK_Tyr_Ser-Thr"/>
    <property type="match status" value="1"/>
</dbReference>
<keyword evidence="11 20" id="KW-0460">Magnesium</keyword>
<dbReference type="Proteomes" id="UP000030746">
    <property type="component" value="Unassembled WGS sequence"/>
</dbReference>
<dbReference type="PANTHER" id="PTHR23255">
    <property type="entry name" value="TRANSFORMING GROWTH FACTOR-BETA RECEPTOR TYPE I AND II"/>
    <property type="match status" value="1"/>
</dbReference>
<evidence type="ECO:0000256" key="3">
    <source>
        <dbReference type="ARBA" id="ARBA00022527"/>
    </source>
</evidence>
<evidence type="ECO:0000256" key="9">
    <source>
        <dbReference type="ARBA" id="ARBA00022777"/>
    </source>
</evidence>
<dbReference type="PROSITE" id="PS50011">
    <property type="entry name" value="PROTEIN_KINASE_DOM"/>
    <property type="match status" value="1"/>
</dbReference>
<dbReference type="InterPro" id="IPR017441">
    <property type="entry name" value="Protein_kinase_ATP_BS"/>
</dbReference>
<dbReference type="FunFam" id="1.10.510.10:FF:000018">
    <property type="entry name" value="Receptor protein serine/threonine kinase"/>
    <property type="match status" value="1"/>
</dbReference>
<dbReference type="SMART" id="SM00467">
    <property type="entry name" value="GS"/>
    <property type="match status" value="1"/>
</dbReference>
<dbReference type="PROSITE" id="PS00107">
    <property type="entry name" value="PROTEIN_KINASE_ATP"/>
    <property type="match status" value="1"/>
</dbReference>
<evidence type="ECO:0000256" key="12">
    <source>
        <dbReference type="ARBA" id="ARBA00022989"/>
    </source>
</evidence>
<keyword evidence="24" id="KW-1185">Reference proteome</keyword>
<dbReference type="RefSeq" id="XP_009064711.1">
    <property type="nucleotide sequence ID" value="XM_009066463.1"/>
</dbReference>
<name>V3Z204_LOTGI</name>
<dbReference type="Gene3D" id="3.30.200.20">
    <property type="entry name" value="Phosphorylase Kinase, domain 1"/>
    <property type="match status" value="1"/>
</dbReference>
<dbReference type="OMA" id="TIHAENQ"/>
<comment type="catalytic activity">
    <reaction evidence="16">
        <text>L-seryl-[receptor-protein] + ATP = O-phospho-L-seryl-[receptor-protein] + ADP + H(+)</text>
        <dbReference type="Rhea" id="RHEA:18673"/>
        <dbReference type="Rhea" id="RHEA-COMP:11022"/>
        <dbReference type="Rhea" id="RHEA-COMP:11023"/>
        <dbReference type="ChEBI" id="CHEBI:15378"/>
        <dbReference type="ChEBI" id="CHEBI:29999"/>
        <dbReference type="ChEBI" id="CHEBI:30616"/>
        <dbReference type="ChEBI" id="CHEBI:83421"/>
        <dbReference type="ChEBI" id="CHEBI:456216"/>
        <dbReference type="EC" id="2.7.11.30"/>
    </reaction>
</comment>
<keyword evidence="4 20" id="KW-0808">Transferase</keyword>
<keyword evidence="9 20" id="KW-0418">Kinase</keyword>
<keyword evidence="5 20" id="KW-0812">Transmembrane</keyword>
<evidence type="ECO:0000259" key="21">
    <source>
        <dbReference type="PROSITE" id="PS50011"/>
    </source>
</evidence>
<dbReference type="CTD" id="20251247"/>
<evidence type="ECO:0000256" key="8">
    <source>
        <dbReference type="ARBA" id="ARBA00022741"/>
    </source>
</evidence>
<dbReference type="InterPro" id="IPR000719">
    <property type="entry name" value="Prot_kinase_dom"/>
</dbReference>
<keyword evidence="12 20" id="KW-1133">Transmembrane helix</keyword>
<dbReference type="PANTHER" id="PTHR23255:SF72">
    <property type="entry name" value="RECEPTOR PROTEIN SERINE_THREONINE KINASE"/>
    <property type="match status" value="1"/>
</dbReference>
<dbReference type="FunFam" id="3.30.200.20:FF:000064">
    <property type="entry name" value="Receptor protein serine/threonine kinase"/>
    <property type="match status" value="1"/>
</dbReference>
<comment type="similarity">
    <text evidence="2 20">Belongs to the protein kinase superfamily. TKL Ser/Thr protein kinase family. TGFB receptor subfamily.</text>
</comment>
<dbReference type="Gene3D" id="1.10.510.10">
    <property type="entry name" value="Transferase(Phosphotransferase) domain 1"/>
    <property type="match status" value="1"/>
</dbReference>
<dbReference type="PRINTS" id="PR00653">
    <property type="entry name" value="ACTIVIN2R"/>
</dbReference>
<evidence type="ECO:0000256" key="6">
    <source>
        <dbReference type="ARBA" id="ARBA00022723"/>
    </source>
</evidence>
<keyword evidence="14 20" id="KW-0675">Receptor</keyword>
<dbReference type="InterPro" id="IPR045860">
    <property type="entry name" value="Snake_toxin-like_sf"/>
</dbReference>
<evidence type="ECO:0000313" key="24">
    <source>
        <dbReference type="Proteomes" id="UP000030746"/>
    </source>
</evidence>
<reference evidence="23 24" key="1">
    <citation type="journal article" date="2013" name="Nature">
        <title>Insights into bilaterian evolution from three spiralian genomes.</title>
        <authorList>
            <person name="Simakov O."/>
            <person name="Marletaz F."/>
            <person name="Cho S.J."/>
            <person name="Edsinger-Gonzales E."/>
            <person name="Havlak P."/>
            <person name="Hellsten U."/>
            <person name="Kuo D.H."/>
            <person name="Larsson T."/>
            <person name="Lv J."/>
            <person name="Arendt D."/>
            <person name="Savage R."/>
            <person name="Osoegawa K."/>
            <person name="de Jong P."/>
            <person name="Grimwood J."/>
            <person name="Chapman J.A."/>
            <person name="Shapiro H."/>
            <person name="Aerts A."/>
            <person name="Otillar R.P."/>
            <person name="Terry A.Y."/>
            <person name="Boore J.L."/>
            <person name="Grigoriev I.V."/>
            <person name="Lindberg D.R."/>
            <person name="Seaver E.C."/>
            <person name="Weisblat D.A."/>
            <person name="Putnam N.H."/>
            <person name="Rokhsar D.S."/>
        </authorList>
    </citation>
    <scope>NUCLEOTIDE SEQUENCE [LARGE SCALE GENOMIC DNA]</scope>
</reference>
<dbReference type="GeneID" id="20251247"/>
<dbReference type="Pfam" id="PF08515">
    <property type="entry name" value="TGF_beta_GS"/>
    <property type="match status" value="1"/>
</dbReference>
<keyword evidence="15" id="KW-0325">Glycoprotein</keyword>
<dbReference type="InterPro" id="IPR003605">
    <property type="entry name" value="GS_dom"/>
</dbReference>
<dbReference type="GO" id="GO:0004675">
    <property type="term" value="F:transmembrane receptor protein serine/threonine kinase activity"/>
    <property type="evidence" value="ECO:0007669"/>
    <property type="project" value="UniProtKB-EC"/>
</dbReference>
<dbReference type="InterPro" id="IPR000472">
    <property type="entry name" value="Activin_recp"/>
</dbReference>
<dbReference type="GO" id="GO:0070724">
    <property type="term" value="C:BMP receptor complex"/>
    <property type="evidence" value="ECO:0007669"/>
    <property type="project" value="TreeGrafter"/>
</dbReference>
<evidence type="ECO:0000256" key="13">
    <source>
        <dbReference type="ARBA" id="ARBA00023136"/>
    </source>
</evidence>
<keyword evidence="7" id="KW-0732">Signal</keyword>
<evidence type="ECO:0000259" key="22">
    <source>
        <dbReference type="PROSITE" id="PS51256"/>
    </source>
</evidence>
<dbReference type="InterPro" id="IPR008271">
    <property type="entry name" value="Ser/Thr_kinase_AS"/>
</dbReference>
<proteinExistence type="inferred from homology"/>
<dbReference type="AlphaFoldDB" id="V3Z204"/>
<keyword evidence="10 18" id="KW-0067">ATP-binding</keyword>
<evidence type="ECO:0000256" key="4">
    <source>
        <dbReference type="ARBA" id="ARBA00022679"/>
    </source>
</evidence>
<evidence type="ECO:0000256" key="2">
    <source>
        <dbReference type="ARBA" id="ARBA00009605"/>
    </source>
</evidence>
<keyword evidence="6 20" id="KW-0479">Metal-binding</keyword>
<dbReference type="GO" id="GO:0046872">
    <property type="term" value="F:metal ion binding"/>
    <property type="evidence" value="ECO:0007669"/>
    <property type="project" value="UniProtKB-KW"/>
</dbReference>
<evidence type="ECO:0000256" key="16">
    <source>
        <dbReference type="ARBA" id="ARBA00047681"/>
    </source>
</evidence>
<evidence type="ECO:0000256" key="10">
    <source>
        <dbReference type="ARBA" id="ARBA00022840"/>
    </source>
</evidence>
<sequence>QCYSSISNTNNVIVKSKGCFDRDSSSQMSCHSKNHVGAVSCCQGNWCNDLLTATLAPLPTSGKEDENELLLHLPLILAVIIPIIIVSILIPIIVIACRHLHKQRMDELFQRERRLLDEDDGLRATQVGESTLQEILEQSCTSGSGSGLPFLVQQTVARQVQLHDCIGKGRYGEVWRGSYHDEPVAVKIFSSRDEASWSRETQIYNTCLLRHENILGYYASDMTSRNSCTQLWLITHYHHHGSLYDYLISHILSIEEMLTLCLTAAAGLVHMHTEIVGNHGKPAIAHRDIKSKNILVKTNGTAVIGDLGLAVTHTQEDNVLDFGHNNKVGTKRYMAPELLEETLNPNFFDSFKCVDVYAFGLVLWEISRRAVVGGFSEDYQIPYWDVVPSDPSFDDMKKVIVTDLQRPTIPNRWSSNEILMQMTKLMKECWAHNPKARLPMLRVKKTL</sequence>
<dbReference type="KEGG" id="lgi:LOTGIDRAFT_53518"/>
<evidence type="ECO:0000256" key="20">
    <source>
        <dbReference type="RuleBase" id="RU361271"/>
    </source>
</evidence>
<feature type="transmembrane region" description="Helical" evidence="20">
    <location>
        <begin position="75"/>
        <end position="97"/>
    </location>
</feature>
<evidence type="ECO:0000256" key="15">
    <source>
        <dbReference type="ARBA" id="ARBA00023180"/>
    </source>
</evidence>
<evidence type="ECO:0000256" key="14">
    <source>
        <dbReference type="ARBA" id="ARBA00023170"/>
    </source>
</evidence>
<dbReference type="GO" id="GO:0071363">
    <property type="term" value="P:cellular response to growth factor stimulus"/>
    <property type="evidence" value="ECO:0007669"/>
    <property type="project" value="TreeGrafter"/>
</dbReference>
<keyword evidence="8 18" id="KW-0547">Nucleotide-binding</keyword>
<keyword evidence="3 19" id="KW-0723">Serine/threonine-protein kinase</keyword>
<dbReference type="EMBL" id="KB203470">
    <property type="protein sequence ID" value="ESO84588.1"/>
    <property type="molecule type" value="Genomic_DNA"/>
</dbReference>
<dbReference type="Pfam" id="PF01064">
    <property type="entry name" value="Activin_recp"/>
    <property type="match status" value="1"/>
</dbReference>
<evidence type="ECO:0000256" key="19">
    <source>
        <dbReference type="RuleBase" id="RU000304"/>
    </source>
</evidence>
<dbReference type="OrthoDB" id="69842at2759"/>
<dbReference type="PROSITE" id="PS51256">
    <property type="entry name" value="GS"/>
    <property type="match status" value="1"/>
</dbReference>
<dbReference type="HOGENOM" id="CLU_000288_8_1_1"/>
<accession>V3Z204</accession>
<dbReference type="GO" id="GO:0005524">
    <property type="term" value="F:ATP binding"/>
    <property type="evidence" value="ECO:0007669"/>
    <property type="project" value="UniProtKB-UniRule"/>
</dbReference>
<dbReference type="SUPFAM" id="SSF56112">
    <property type="entry name" value="Protein kinase-like (PK-like)"/>
    <property type="match status" value="1"/>
</dbReference>
<dbReference type="InterPro" id="IPR011009">
    <property type="entry name" value="Kinase-like_dom_sf"/>
</dbReference>
<dbReference type="InterPro" id="IPR001245">
    <property type="entry name" value="Ser-Thr/Tyr_kinase_cat_dom"/>
</dbReference>
<keyword evidence="13 20" id="KW-0472">Membrane</keyword>
<feature type="non-terminal residue" evidence="23">
    <location>
        <position position="447"/>
    </location>
</feature>
<evidence type="ECO:0000256" key="1">
    <source>
        <dbReference type="ARBA" id="ARBA00004479"/>
    </source>
</evidence>
<comment type="subcellular location">
    <subcellularLocation>
        <location evidence="1 20">Membrane</location>
        <topology evidence="1 20">Single-pass type I membrane protein</topology>
    </subcellularLocation>
</comment>
<dbReference type="InterPro" id="IPR000333">
    <property type="entry name" value="TGFB_receptor"/>
</dbReference>
<organism evidence="23 24">
    <name type="scientific">Lottia gigantea</name>
    <name type="common">Giant owl limpet</name>
    <dbReference type="NCBI Taxonomy" id="225164"/>
    <lineage>
        <taxon>Eukaryota</taxon>
        <taxon>Metazoa</taxon>
        <taxon>Spiralia</taxon>
        <taxon>Lophotrochozoa</taxon>
        <taxon>Mollusca</taxon>
        <taxon>Gastropoda</taxon>
        <taxon>Patellogastropoda</taxon>
        <taxon>Lottioidea</taxon>
        <taxon>Lottiidae</taxon>
        <taxon>Lottia</taxon>
    </lineage>
</organism>
<dbReference type="Gene3D" id="2.10.60.10">
    <property type="entry name" value="CD59"/>
    <property type="match status" value="1"/>
</dbReference>
<comment type="catalytic activity">
    <reaction evidence="17 20">
        <text>L-threonyl-[receptor-protein] + ATP = O-phospho-L-threonyl-[receptor-protein] + ADP + H(+)</text>
        <dbReference type="Rhea" id="RHEA:44880"/>
        <dbReference type="Rhea" id="RHEA-COMP:11024"/>
        <dbReference type="Rhea" id="RHEA-COMP:11025"/>
        <dbReference type="ChEBI" id="CHEBI:15378"/>
        <dbReference type="ChEBI" id="CHEBI:30013"/>
        <dbReference type="ChEBI" id="CHEBI:30616"/>
        <dbReference type="ChEBI" id="CHEBI:61977"/>
        <dbReference type="ChEBI" id="CHEBI:456216"/>
        <dbReference type="EC" id="2.7.11.30"/>
    </reaction>
</comment>
<gene>
    <name evidence="23" type="ORF">LOTGIDRAFT_53518</name>
</gene>
<evidence type="ECO:0000256" key="7">
    <source>
        <dbReference type="ARBA" id="ARBA00022729"/>
    </source>
</evidence>
<feature type="domain" description="Protein kinase" evidence="21">
    <location>
        <begin position="160"/>
        <end position="447"/>
    </location>
</feature>
<dbReference type="PROSITE" id="PS00108">
    <property type="entry name" value="PROTEIN_KINASE_ST"/>
    <property type="match status" value="1"/>
</dbReference>
<evidence type="ECO:0000256" key="17">
    <source>
        <dbReference type="ARBA" id="ARBA00048773"/>
    </source>
</evidence>
<evidence type="ECO:0000313" key="23">
    <source>
        <dbReference type="EMBL" id="ESO84588.1"/>
    </source>
</evidence>
<dbReference type="EC" id="2.7.11.30" evidence="20"/>
<comment type="cofactor">
    <cofactor evidence="20">
        <name>Mg(2+)</name>
        <dbReference type="ChEBI" id="CHEBI:18420"/>
    </cofactor>
    <cofactor evidence="20">
        <name>Mn(2+)</name>
        <dbReference type="ChEBI" id="CHEBI:29035"/>
    </cofactor>
</comment>
<evidence type="ECO:0000256" key="5">
    <source>
        <dbReference type="ARBA" id="ARBA00022692"/>
    </source>
</evidence>
<feature type="binding site" evidence="18">
    <location>
        <position position="187"/>
    </location>
    <ligand>
        <name>ATP</name>
        <dbReference type="ChEBI" id="CHEBI:30616"/>
    </ligand>
</feature>